<reference evidence="3 4" key="1">
    <citation type="submission" date="2016-04" db="EMBL/GenBank/DDBJ databases">
        <title>Genome analyses suggest a sexual origin of heterokaryosis in a supposedly ancient asexual fungus.</title>
        <authorList>
            <person name="Ropars J."/>
            <person name="Sedzielewska K."/>
            <person name="Noel J."/>
            <person name="Charron P."/>
            <person name="Farinelli L."/>
            <person name="Marton T."/>
            <person name="Kruger M."/>
            <person name="Pelin A."/>
            <person name="Brachmann A."/>
            <person name="Corradi N."/>
        </authorList>
    </citation>
    <scope>NUCLEOTIDE SEQUENCE [LARGE SCALE GENOMIC DNA]</scope>
    <source>
        <strain evidence="3 4">C2</strain>
    </source>
</reference>
<accession>A0A2N1MUY6</accession>
<dbReference type="AlphaFoldDB" id="A0A2N1MUY6"/>
<dbReference type="SUPFAM" id="SSF46689">
    <property type="entry name" value="Homeodomain-like"/>
    <property type="match status" value="1"/>
</dbReference>
<keyword evidence="1" id="KW-0238">DNA-binding</keyword>
<evidence type="ECO:0000313" key="3">
    <source>
        <dbReference type="EMBL" id="PKK65474.1"/>
    </source>
</evidence>
<evidence type="ECO:0000256" key="1">
    <source>
        <dbReference type="ARBA" id="ARBA00023125"/>
    </source>
</evidence>
<gene>
    <name evidence="3" type="ORF">RhiirC2_786097</name>
</gene>
<dbReference type="VEuPathDB" id="FungiDB:RhiirA1_456639"/>
<sequence length="235" mass="27357">MNSHPKFSVMCILLRSFCTEKVEYVLETKSQTTIIIPRTEFIQFMYRLESLVIELFEKYNELGPNILRYVKNSLLTNLHLNQTFIQILKSSNGENNSELKNEDCKFIYERCVLIYMKSHQKTWRSVNNYIPKKGIASLRESLKQKDLAKEYNVNEGMISDILKAKNHWLAVDFDSYQAGLRSEKKMPFPIIEEALTLWVENALQAGFIISDGILSNKALEFAFLCKEDKFKESNG</sequence>
<proteinExistence type="predicted"/>
<name>A0A2N1MUY6_9GLOM</name>
<evidence type="ECO:0000313" key="4">
    <source>
        <dbReference type="Proteomes" id="UP000233469"/>
    </source>
</evidence>
<dbReference type="InterPro" id="IPR006600">
    <property type="entry name" value="HTH_CenpB_DNA-bd_dom"/>
</dbReference>
<reference evidence="3 4" key="2">
    <citation type="submission" date="2017-10" db="EMBL/GenBank/DDBJ databases">
        <title>Extensive intraspecific genome diversity in a model arbuscular mycorrhizal fungus.</title>
        <authorList>
            <person name="Chen E.C.H."/>
            <person name="Morin E."/>
            <person name="Baudet D."/>
            <person name="Noel J."/>
            <person name="Ndikumana S."/>
            <person name="Charron P."/>
            <person name="St-Onge C."/>
            <person name="Giorgi J."/>
            <person name="Grigoriev I.V."/>
            <person name="Roux C."/>
            <person name="Martin F.M."/>
            <person name="Corradi N."/>
        </authorList>
    </citation>
    <scope>NUCLEOTIDE SEQUENCE [LARGE SCALE GENOMIC DNA]</scope>
    <source>
        <strain evidence="3 4">C2</strain>
    </source>
</reference>
<protein>
    <recommendedName>
        <fullName evidence="2">HTH CENPB-type domain-containing protein</fullName>
    </recommendedName>
</protein>
<dbReference type="InterPro" id="IPR009057">
    <property type="entry name" value="Homeodomain-like_sf"/>
</dbReference>
<dbReference type="Proteomes" id="UP000233469">
    <property type="component" value="Unassembled WGS sequence"/>
</dbReference>
<dbReference type="Pfam" id="PF03221">
    <property type="entry name" value="HTH_Tnp_Tc5"/>
    <property type="match status" value="1"/>
</dbReference>
<comment type="caution">
    <text evidence="3">The sequence shown here is derived from an EMBL/GenBank/DDBJ whole genome shotgun (WGS) entry which is preliminary data.</text>
</comment>
<dbReference type="Gene3D" id="1.10.10.60">
    <property type="entry name" value="Homeodomain-like"/>
    <property type="match status" value="2"/>
</dbReference>
<dbReference type="GO" id="GO:0003677">
    <property type="term" value="F:DNA binding"/>
    <property type="evidence" value="ECO:0007669"/>
    <property type="project" value="UniProtKB-KW"/>
</dbReference>
<organism evidence="3 4">
    <name type="scientific">Rhizophagus irregularis</name>
    <dbReference type="NCBI Taxonomy" id="588596"/>
    <lineage>
        <taxon>Eukaryota</taxon>
        <taxon>Fungi</taxon>
        <taxon>Fungi incertae sedis</taxon>
        <taxon>Mucoromycota</taxon>
        <taxon>Glomeromycotina</taxon>
        <taxon>Glomeromycetes</taxon>
        <taxon>Glomerales</taxon>
        <taxon>Glomeraceae</taxon>
        <taxon>Rhizophagus</taxon>
    </lineage>
</organism>
<evidence type="ECO:0000259" key="2">
    <source>
        <dbReference type="Pfam" id="PF03221"/>
    </source>
</evidence>
<dbReference type="VEuPathDB" id="FungiDB:FUN_007491"/>
<feature type="domain" description="HTH CENPB-type" evidence="2">
    <location>
        <begin position="188"/>
        <end position="235"/>
    </location>
</feature>
<dbReference type="EMBL" id="LLXL01001255">
    <property type="protein sequence ID" value="PKK65474.1"/>
    <property type="molecule type" value="Genomic_DNA"/>
</dbReference>